<dbReference type="PANTHER" id="PTHR35617:SF3">
    <property type="entry name" value="CORE-BINDING (CB) DOMAIN-CONTAINING PROTEIN"/>
    <property type="match status" value="1"/>
</dbReference>
<feature type="compositionally biased region" description="Basic residues" evidence="3">
    <location>
        <begin position="878"/>
        <end position="888"/>
    </location>
</feature>
<keyword evidence="2" id="KW-0233">DNA recombination</keyword>
<feature type="region of interest" description="Disordered" evidence="3">
    <location>
        <begin position="852"/>
        <end position="956"/>
    </location>
</feature>
<dbReference type="EMBL" id="JAIZAY010000010">
    <property type="protein sequence ID" value="KAJ8035251.1"/>
    <property type="molecule type" value="Genomic_DNA"/>
</dbReference>
<dbReference type="SUPFAM" id="SSF56349">
    <property type="entry name" value="DNA breaking-rejoining enzymes"/>
    <property type="match status" value="1"/>
</dbReference>
<dbReference type="Gene3D" id="1.10.443.10">
    <property type="entry name" value="Intergrase catalytic core"/>
    <property type="match status" value="1"/>
</dbReference>
<evidence type="ECO:0000313" key="5">
    <source>
        <dbReference type="EMBL" id="KAJ8035251.1"/>
    </source>
</evidence>
<feature type="domain" description="Integrase SAM-like N-terminal" evidence="4">
    <location>
        <begin position="1063"/>
        <end position="1127"/>
    </location>
</feature>
<dbReference type="InterPro" id="IPR013762">
    <property type="entry name" value="Integrase-like_cat_sf"/>
</dbReference>
<feature type="compositionally biased region" description="Polar residues" evidence="3">
    <location>
        <begin position="632"/>
        <end position="647"/>
    </location>
</feature>
<name>A0A9Q1H7H7_HOLLE</name>
<dbReference type="InterPro" id="IPR011010">
    <property type="entry name" value="DNA_brk_join_enz"/>
</dbReference>
<dbReference type="Pfam" id="PF02899">
    <property type="entry name" value="Phage_int_SAM_1"/>
    <property type="match status" value="1"/>
</dbReference>
<dbReference type="GO" id="GO:0015074">
    <property type="term" value="P:DNA integration"/>
    <property type="evidence" value="ECO:0007669"/>
    <property type="project" value="InterPro"/>
</dbReference>
<feature type="compositionally biased region" description="Low complexity" evidence="3">
    <location>
        <begin position="985"/>
        <end position="999"/>
    </location>
</feature>
<feature type="compositionally biased region" description="Low complexity" evidence="3">
    <location>
        <begin position="889"/>
        <end position="906"/>
    </location>
</feature>
<sequence length="1390" mass="149619">MWDRGPPSYLGSESQDSGKWKRMREAALYWRAPSTMLLVHQGPIAGDTVEEAAESECDRECIASAMRFCILIVPTVERNCILLLCHKLSLTVRALCLGTRYLPLVKRPLYSHCILLLYSTLILLLYYCCRFCPFFSSTVTLVFPSRALREPAYFCIMEGARCALCSQFRPGRVWDPHSVCPACRSCTRRDPCERCMGFSADQWREIDSWLQARRDKLQSRLDAIPDPLAPGPSGLPPPSSGKGKGGSKGKAPAKRSGNPPKKAGSSRKTSKKKSKKSGDGSETRKGGRPGAGVPDSATAADPGVMPSVSPEGSAPTGSADRRAPVTADPTNSGASAPELGSSAPRSQVPRAEFIPSAPADLAGSPAPSRDREPQGSQGATGPPGAPTGAPRDSQSPDPGASAPGADAGSEAPASRPVLLDTQPTRDRSRSREGSSRRPERRESSGSRILPRGSKDHRSRSPSSQSGHRGRSPWSSDSDSDSDAGYRRDRSNRPRRDSPRGFPDPSDPGWMAQLASLLGPMIAGEVAKQTAHLRPSTPPQQASEPDVGPPRADPPPPQPPSAPPLDSLELMASDEFEEEEDETESEDVEVSVPAAAPSEEESPRGTDLPQSLIASVTEVLISKLGFQRPVKSTPETSGSRLSATNEAVQSGPPEFPVDVQCKLRLESLAAKQSWSAFPAQQERLVRVAEEDWGSLFRPPSVSEETRNKVRVAEGLASGMFREPLRKRIEDDWYQADLAARTGLKFSSVFLLVAEALRRAHLQMPGDDVQFSHADVGQLVYLLGPLSRLVYDQFARVALKAVRVRRGNILDAFPWPSAEARSRLEQLPVTSPDLFANQFLDKFVQEVKRHEETASAFFKPPARPVPTPPPRAASKAKPNTAKKPKPKKATKGSSWRGGPSWRGNPSGRARGGRGGQVTRGRDPQAQPGPVRNGGECQTTNLLFEGVPPSGMGGRRDVHTVGRDGRVRIPAVLHHPQGPAQDPSIQDPSAAGGPNVAPAAVVPTPPPPAGGPPGGPPLFPRPGVAGQGQGPPPTGPGPALDCMEAVRHSLRAQGLSEDVASMAAAARRPSTLRTYDSRLARFGGWCAKQKIAPNSASLAQVSKFLMTLFEEGKQVNTIKNYRSAIAAVHRGFPDGTTVSSSQVIQQLLKGMSNTRPVVRPLAPSWSINGVLRALAGEPFEPLHSVPLELLTRKTLFLVAAASARRRSCLQALSVKPGHIRFENHGVRLIPDPSFLAKNQTLDFLPGDLFIPEIATASSIREDRRWCPVRALKWYLHRTKDIRASDRLFVLPRRPHTAASRDTISRWLSEVIKPHAQGRVRAHEVRGQAASRALFAGVPIEDILKAAAWKTPSSFVACYLSDTLSAEAAFGRAALGAPRGHPPSSSTRCHSNAN</sequence>
<gene>
    <name evidence="5" type="ORF">HOLleu_22415</name>
</gene>
<feature type="compositionally biased region" description="Basic and acidic residues" evidence="3">
    <location>
        <begin position="276"/>
        <end position="285"/>
    </location>
</feature>
<feature type="region of interest" description="Disordered" evidence="3">
    <location>
        <begin position="222"/>
        <end position="609"/>
    </location>
</feature>
<proteinExistence type="predicted"/>
<dbReference type="InterPro" id="IPR010998">
    <property type="entry name" value="Integrase_recombinase_N"/>
</dbReference>
<dbReference type="Gene3D" id="1.10.150.130">
    <property type="match status" value="1"/>
</dbReference>
<evidence type="ECO:0000256" key="2">
    <source>
        <dbReference type="ARBA" id="ARBA00023172"/>
    </source>
</evidence>
<feature type="compositionally biased region" description="Pro residues" evidence="3">
    <location>
        <begin position="227"/>
        <end position="239"/>
    </location>
</feature>
<comment type="caution">
    <text evidence="5">The sequence shown here is derived from an EMBL/GenBank/DDBJ whole genome shotgun (WGS) entry which is preliminary data.</text>
</comment>
<dbReference type="PANTHER" id="PTHR35617">
    <property type="entry name" value="PHAGE_INTEGRASE DOMAIN-CONTAINING PROTEIN"/>
    <property type="match status" value="1"/>
</dbReference>
<feature type="compositionally biased region" description="Acidic residues" evidence="3">
    <location>
        <begin position="571"/>
        <end position="588"/>
    </location>
</feature>
<evidence type="ECO:0000313" key="6">
    <source>
        <dbReference type="Proteomes" id="UP001152320"/>
    </source>
</evidence>
<evidence type="ECO:0000256" key="1">
    <source>
        <dbReference type="ARBA" id="ARBA00023125"/>
    </source>
</evidence>
<feature type="region of interest" description="Disordered" evidence="3">
    <location>
        <begin position="628"/>
        <end position="652"/>
    </location>
</feature>
<protein>
    <recommendedName>
        <fullName evidence="4">Integrase SAM-like N-terminal domain-containing protein</fullName>
    </recommendedName>
</protein>
<organism evidence="5 6">
    <name type="scientific">Holothuria leucospilota</name>
    <name type="common">Black long sea cucumber</name>
    <name type="synonym">Mertensiothuria leucospilota</name>
    <dbReference type="NCBI Taxonomy" id="206669"/>
    <lineage>
        <taxon>Eukaryota</taxon>
        <taxon>Metazoa</taxon>
        <taxon>Echinodermata</taxon>
        <taxon>Eleutherozoa</taxon>
        <taxon>Echinozoa</taxon>
        <taxon>Holothuroidea</taxon>
        <taxon>Aspidochirotacea</taxon>
        <taxon>Aspidochirotida</taxon>
        <taxon>Holothuriidae</taxon>
        <taxon>Holothuria</taxon>
    </lineage>
</organism>
<feature type="compositionally biased region" description="Pro residues" evidence="3">
    <location>
        <begin position="1000"/>
        <end position="1017"/>
    </location>
</feature>
<feature type="region of interest" description="Disordered" evidence="3">
    <location>
        <begin position="971"/>
        <end position="1036"/>
    </location>
</feature>
<dbReference type="OrthoDB" id="8954815at2759"/>
<feature type="compositionally biased region" description="Basic residues" evidence="3">
    <location>
        <begin position="264"/>
        <end position="275"/>
    </location>
</feature>
<feature type="compositionally biased region" description="Low complexity" evidence="3">
    <location>
        <begin position="374"/>
        <end position="414"/>
    </location>
</feature>
<evidence type="ECO:0000256" key="3">
    <source>
        <dbReference type="SAM" id="MobiDB-lite"/>
    </source>
</evidence>
<dbReference type="GO" id="GO:0003677">
    <property type="term" value="F:DNA binding"/>
    <property type="evidence" value="ECO:0007669"/>
    <property type="project" value="UniProtKB-KW"/>
</dbReference>
<feature type="compositionally biased region" description="Pro residues" evidence="3">
    <location>
        <begin position="546"/>
        <end position="562"/>
    </location>
</feature>
<dbReference type="Proteomes" id="UP001152320">
    <property type="component" value="Chromosome 10"/>
</dbReference>
<dbReference type="SUPFAM" id="SSF47823">
    <property type="entry name" value="lambda integrase-like, N-terminal domain"/>
    <property type="match status" value="1"/>
</dbReference>
<keyword evidence="1" id="KW-0238">DNA-binding</keyword>
<feature type="compositionally biased region" description="Pro residues" evidence="3">
    <location>
        <begin position="859"/>
        <end position="869"/>
    </location>
</feature>
<reference evidence="5" key="1">
    <citation type="submission" date="2021-10" db="EMBL/GenBank/DDBJ databases">
        <title>Tropical sea cucumber genome reveals ecological adaptation and Cuvierian tubules defense mechanism.</title>
        <authorList>
            <person name="Chen T."/>
        </authorList>
    </citation>
    <scope>NUCLEOTIDE SEQUENCE</scope>
    <source>
        <strain evidence="5">Nanhai2018</strain>
        <tissue evidence="5">Muscle</tissue>
    </source>
</reference>
<feature type="compositionally biased region" description="Basic and acidic residues" evidence="3">
    <location>
        <begin position="423"/>
        <end position="444"/>
    </location>
</feature>
<evidence type="ECO:0000259" key="4">
    <source>
        <dbReference type="Pfam" id="PF02899"/>
    </source>
</evidence>
<dbReference type="InterPro" id="IPR004107">
    <property type="entry name" value="Integrase_SAM-like_N"/>
</dbReference>
<keyword evidence="6" id="KW-1185">Reference proteome</keyword>
<dbReference type="GO" id="GO:0006310">
    <property type="term" value="P:DNA recombination"/>
    <property type="evidence" value="ECO:0007669"/>
    <property type="project" value="UniProtKB-KW"/>
</dbReference>
<feature type="compositionally biased region" description="Basic and acidic residues" evidence="3">
    <location>
        <begin position="483"/>
        <end position="498"/>
    </location>
</feature>
<accession>A0A9Q1H7H7</accession>